<organism evidence="1 2">
    <name type="scientific">Gossypium anomalum</name>
    <dbReference type="NCBI Taxonomy" id="47600"/>
    <lineage>
        <taxon>Eukaryota</taxon>
        <taxon>Viridiplantae</taxon>
        <taxon>Streptophyta</taxon>
        <taxon>Embryophyta</taxon>
        <taxon>Tracheophyta</taxon>
        <taxon>Spermatophyta</taxon>
        <taxon>Magnoliopsida</taxon>
        <taxon>eudicotyledons</taxon>
        <taxon>Gunneridae</taxon>
        <taxon>Pentapetalae</taxon>
        <taxon>rosids</taxon>
        <taxon>malvids</taxon>
        <taxon>Malvales</taxon>
        <taxon>Malvaceae</taxon>
        <taxon>Malvoideae</taxon>
        <taxon>Gossypium</taxon>
    </lineage>
</organism>
<name>A0A8J5YKD8_9ROSI</name>
<evidence type="ECO:0000313" key="2">
    <source>
        <dbReference type="Proteomes" id="UP000701853"/>
    </source>
</evidence>
<sequence>MKSPIGTQELFMDRASLISMKTTAKCLPESRLPTSTATFPLPEPFKVEVEQCAKDCLSTCRISPLMTSFGTASTARDLL</sequence>
<dbReference type="Proteomes" id="UP000701853">
    <property type="component" value="Chromosome 6"/>
</dbReference>
<reference evidence="1 2" key="1">
    <citation type="journal article" date="2021" name="bioRxiv">
        <title>The Gossypium anomalum genome as a resource for cotton improvement and evolutionary analysis of hybrid incompatibility.</title>
        <authorList>
            <person name="Grover C.E."/>
            <person name="Yuan D."/>
            <person name="Arick M.A."/>
            <person name="Miller E.R."/>
            <person name="Hu G."/>
            <person name="Peterson D.G."/>
            <person name="Wendel J.F."/>
            <person name="Udall J.A."/>
        </authorList>
    </citation>
    <scope>NUCLEOTIDE SEQUENCE [LARGE SCALE GENOMIC DNA]</scope>
    <source>
        <strain evidence="1">JFW-Udall</strain>
        <tissue evidence="1">Leaf</tissue>
    </source>
</reference>
<dbReference type="AlphaFoldDB" id="A0A8J5YKD8"/>
<evidence type="ECO:0000313" key="1">
    <source>
        <dbReference type="EMBL" id="KAG8491111.1"/>
    </source>
</evidence>
<protein>
    <submittedName>
        <fullName evidence="1">Uncharacterized protein</fullName>
    </submittedName>
</protein>
<dbReference type="EMBL" id="JAHUZN010000006">
    <property type="protein sequence ID" value="KAG8491111.1"/>
    <property type="molecule type" value="Genomic_DNA"/>
</dbReference>
<proteinExistence type="predicted"/>
<keyword evidence="2" id="KW-1185">Reference proteome</keyword>
<gene>
    <name evidence="1" type="ORF">CXB51_014279</name>
</gene>
<comment type="caution">
    <text evidence="1">The sequence shown here is derived from an EMBL/GenBank/DDBJ whole genome shotgun (WGS) entry which is preliminary data.</text>
</comment>
<accession>A0A8J5YKD8</accession>